<evidence type="ECO:0000313" key="1">
    <source>
        <dbReference type="EMBL" id="KAJ8015567.1"/>
    </source>
</evidence>
<dbReference type="EMBL" id="CM055729">
    <property type="protein sequence ID" value="KAJ8015567.1"/>
    <property type="molecule type" value="Genomic_DNA"/>
</dbReference>
<reference evidence="1" key="1">
    <citation type="submission" date="2021-05" db="EMBL/GenBank/DDBJ databases">
        <authorList>
            <person name="Pan Q."/>
            <person name="Jouanno E."/>
            <person name="Zahm M."/>
            <person name="Klopp C."/>
            <person name="Cabau C."/>
            <person name="Louis A."/>
            <person name="Berthelot C."/>
            <person name="Parey E."/>
            <person name="Roest Crollius H."/>
            <person name="Montfort J."/>
            <person name="Robinson-Rechavi M."/>
            <person name="Bouchez O."/>
            <person name="Lampietro C."/>
            <person name="Lopez Roques C."/>
            <person name="Donnadieu C."/>
            <person name="Postlethwait J."/>
            <person name="Bobe J."/>
            <person name="Dillon D."/>
            <person name="Chandos A."/>
            <person name="von Hippel F."/>
            <person name="Guiguen Y."/>
        </authorList>
    </citation>
    <scope>NUCLEOTIDE SEQUENCE</scope>
    <source>
        <strain evidence="1">YG-Jan2019</strain>
    </source>
</reference>
<dbReference type="Proteomes" id="UP001157502">
    <property type="component" value="Chromosome 2"/>
</dbReference>
<gene>
    <name evidence="1" type="ORF">DPEC_G00027460</name>
</gene>
<sequence length="97" mass="10978">MDVLMFSRWRGNSRTVVDAPNLSTCFGDVVRLDLGSHYDLSLLSQCLALVRTKLEKWKTEQIVTTSIKRCQFGTGIVQEQTRHSCSPVGRHNLSLCH</sequence>
<proteinExistence type="predicted"/>
<keyword evidence="2" id="KW-1185">Reference proteome</keyword>
<evidence type="ECO:0000313" key="2">
    <source>
        <dbReference type="Proteomes" id="UP001157502"/>
    </source>
</evidence>
<comment type="caution">
    <text evidence="1">The sequence shown here is derived from an EMBL/GenBank/DDBJ whole genome shotgun (WGS) entry which is preliminary data.</text>
</comment>
<organism evidence="1 2">
    <name type="scientific">Dallia pectoralis</name>
    <name type="common">Alaska blackfish</name>
    <dbReference type="NCBI Taxonomy" id="75939"/>
    <lineage>
        <taxon>Eukaryota</taxon>
        <taxon>Metazoa</taxon>
        <taxon>Chordata</taxon>
        <taxon>Craniata</taxon>
        <taxon>Vertebrata</taxon>
        <taxon>Euteleostomi</taxon>
        <taxon>Actinopterygii</taxon>
        <taxon>Neopterygii</taxon>
        <taxon>Teleostei</taxon>
        <taxon>Protacanthopterygii</taxon>
        <taxon>Esociformes</taxon>
        <taxon>Umbridae</taxon>
        <taxon>Dallia</taxon>
    </lineage>
</organism>
<accession>A0ACC2HIJ6</accession>
<protein>
    <submittedName>
        <fullName evidence="1">Uncharacterized protein</fullName>
    </submittedName>
</protein>
<name>A0ACC2HIJ6_DALPE</name>